<dbReference type="PANTHER" id="PTHR43071">
    <property type="entry name" value="2-AMINO-4-HYDROXY-6-HYDROXYMETHYLDIHYDROPTERIDINE PYROPHOSPHOKINASE"/>
    <property type="match status" value="1"/>
</dbReference>
<feature type="domain" description="7,8-dihydro-6-hydroxymethylpterin-pyrophosphokinase" evidence="9">
    <location>
        <begin position="88"/>
        <end position="99"/>
    </location>
</feature>
<dbReference type="Proteomes" id="UP001549037">
    <property type="component" value="Unassembled WGS sequence"/>
</dbReference>
<dbReference type="InterPro" id="IPR000550">
    <property type="entry name" value="Hppk"/>
</dbReference>
<dbReference type="Pfam" id="PF01288">
    <property type="entry name" value="HPPK"/>
    <property type="match status" value="1"/>
</dbReference>
<dbReference type="InterPro" id="IPR035907">
    <property type="entry name" value="Hppk_sf"/>
</dbReference>
<dbReference type="GO" id="GO:0003848">
    <property type="term" value="F:2-amino-4-hydroxy-6-hydroxymethyldihydropteridine diphosphokinase activity"/>
    <property type="evidence" value="ECO:0007669"/>
    <property type="project" value="UniProtKB-EC"/>
</dbReference>
<evidence type="ECO:0000256" key="8">
    <source>
        <dbReference type="ARBA" id="ARBA00022909"/>
    </source>
</evidence>
<gene>
    <name evidence="10" type="ORF">ABID28_000525</name>
</gene>
<proteinExistence type="predicted"/>
<sequence length="162" mass="18399">MTKVYLSLGSNLGARISIISETLERLLSLPESKVIGLSEFYETPAWGKEDQPDFINLCCELETALSAQDLLTYCQQIEQDLGRERKEKWGPRTIDIDILFFGQEVINEENLVIPHPYIQERAFVLQPLSDIAPDFVHPVLNQSIKDLLAKVDISDLVQLVIE</sequence>
<dbReference type="Gene3D" id="3.30.70.560">
    <property type="entry name" value="7,8-Dihydro-6-hydroxymethylpterin-pyrophosphokinase HPPK"/>
    <property type="match status" value="1"/>
</dbReference>
<keyword evidence="5" id="KW-0547">Nucleotide-binding</keyword>
<evidence type="ECO:0000256" key="5">
    <source>
        <dbReference type="ARBA" id="ARBA00022741"/>
    </source>
</evidence>
<dbReference type="NCBIfam" id="TIGR01498">
    <property type="entry name" value="folK"/>
    <property type="match status" value="1"/>
</dbReference>
<dbReference type="PROSITE" id="PS00794">
    <property type="entry name" value="HPPK"/>
    <property type="match status" value="1"/>
</dbReference>
<evidence type="ECO:0000313" key="10">
    <source>
        <dbReference type="EMBL" id="MET3633890.1"/>
    </source>
</evidence>
<keyword evidence="8" id="KW-0289">Folate biosynthesis</keyword>
<dbReference type="EC" id="2.7.6.3" evidence="3"/>
<evidence type="ECO:0000313" key="11">
    <source>
        <dbReference type="Proteomes" id="UP001549037"/>
    </source>
</evidence>
<protein>
    <recommendedName>
        <fullName evidence="3">2-amino-4-hydroxy-6-hydroxymethyldihydropteridine diphosphokinase</fullName>
        <ecNumber evidence="3">2.7.6.3</ecNumber>
    </recommendedName>
</protein>
<reference evidence="10 11" key="1">
    <citation type="submission" date="2024-06" db="EMBL/GenBank/DDBJ databases">
        <title>Genomic Encyclopedia of Type Strains, Phase IV (KMG-IV): sequencing the most valuable type-strain genomes for metagenomic binning, comparative biology and taxonomic classification.</title>
        <authorList>
            <person name="Goeker M."/>
        </authorList>
    </citation>
    <scope>NUCLEOTIDE SEQUENCE [LARGE SCALE GENOMIC DNA]</scope>
    <source>
        <strain evidence="10 11">DSM 28302</strain>
    </source>
</reference>
<accession>A0ABV2JDP3</accession>
<comment type="pathway">
    <text evidence="2">Cofactor biosynthesis; tetrahydrofolate biosynthesis; 2-amino-4-hydroxy-6-hydroxymethyl-7,8-dihydropteridine diphosphate from 7,8-dihydroneopterin triphosphate: step 4/4.</text>
</comment>
<evidence type="ECO:0000256" key="4">
    <source>
        <dbReference type="ARBA" id="ARBA00022679"/>
    </source>
</evidence>
<evidence type="ECO:0000259" key="9">
    <source>
        <dbReference type="PROSITE" id="PS00794"/>
    </source>
</evidence>
<dbReference type="RefSeq" id="WP_354367841.1">
    <property type="nucleotide sequence ID" value="NZ_JBEPLN010000006.1"/>
</dbReference>
<evidence type="ECO:0000256" key="6">
    <source>
        <dbReference type="ARBA" id="ARBA00022777"/>
    </source>
</evidence>
<comment type="catalytic activity">
    <reaction evidence="1">
        <text>6-hydroxymethyl-7,8-dihydropterin + ATP = (7,8-dihydropterin-6-yl)methyl diphosphate + AMP + H(+)</text>
        <dbReference type="Rhea" id="RHEA:11412"/>
        <dbReference type="ChEBI" id="CHEBI:15378"/>
        <dbReference type="ChEBI" id="CHEBI:30616"/>
        <dbReference type="ChEBI" id="CHEBI:44841"/>
        <dbReference type="ChEBI" id="CHEBI:72950"/>
        <dbReference type="ChEBI" id="CHEBI:456215"/>
        <dbReference type="EC" id="2.7.6.3"/>
    </reaction>
</comment>
<dbReference type="EMBL" id="JBEPLN010000006">
    <property type="protein sequence ID" value="MET3633890.1"/>
    <property type="molecule type" value="Genomic_DNA"/>
</dbReference>
<organism evidence="10 11">
    <name type="scientific">Streptococcus porcorum</name>
    <dbReference type="NCBI Taxonomy" id="701526"/>
    <lineage>
        <taxon>Bacteria</taxon>
        <taxon>Bacillati</taxon>
        <taxon>Bacillota</taxon>
        <taxon>Bacilli</taxon>
        <taxon>Lactobacillales</taxon>
        <taxon>Streptococcaceae</taxon>
        <taxon>Streptococcus</taxon>
    </lineage>
</organism>
<evidence type="ECO:0000256" key="3">
    <source>
        <dbReference type="ARBA" id="ARBA00013253"/>
    </source>
</evidence>
<dbReference type="PANTHER" id="PTHR43071:SF1">
    <property type="entry name" value="2-AMINO-4-HYDROXY-6-HYDROXYMETHYLDIHYDROPTERIDINE PYROPHOSPHOKINASE"/>
    <property type="match status" value="1"/>
</dbReference>
<evidence type="ECO:0000256" key="1">
    <source>
        <dbReference type="ARBA" id="ARBA00000198"/>
    </source>
</evidence>
<evidence type="ECO:0000256" key="2">
    <source>
        <dbReference type="ARBA" id="ARBA00005051"/>
    </source>
</evidence>
<comment type="caution">
    <text evidence="10">The sequence shown here is derived from an EMBL/GenBank/DDBJ whole genome shotgun (WGS) entry which is preliminary data.</text>
</comment>
<keyword evidence="11" id="KW-1185">Reference proteome</keyword>
<name>A0ABV2JDP3_9STRE</name>
<dbReference type="SUPFAM" id="SSF55083">
    <property type="entry name" value="6-hydroxymethyl-7,8-dihydropterin pyrophosphokinase, HPPK"/>
    <property type="match status" value="1"/>
</dbReference>
<keyword evidence="4 10" id="KW-0808">Transferase</keyword>
<evidence type="ECO:0000256" key="7">
    <source>
        <dbReference type="ARBA" id="ARBA00022840"/>
    </source>
</evidence>
<dbReference type="CDD" id="cd00483">
    <property type="entry name" value="HPPK"/>
    <property type="match status" value="1"/>
</dbReference>
<keyword evidence="6" id="KW-0418">Kinase</keyword>
<keyword evidence="7" id="KW-0067">ATP-binding</keyword>